<dbReference type="OrthoDB" id="310654at2759"/>
<name>A0A0B2VL07_TOXCA</name>
<dbReference type="SUPFAM" id="SSF55035">
    <property type="entry name" value="NAD-binding domain of HMG-CoA reductase"/>
    <property type="match status" value="2"/>
</dbReference>
<evidence type="ECO:0000256" key="3">
    <source>
        <dbReference type="ARBA" id="ARBA00012999"/>
    </source>
</evidence>
<dbReference type="Pfam" id="PF00368">
    <property type="entry name" value="HMG-CoA_red"/>
    <property type="match status" value="1"/>
</dbReference>
<dbReference type="PROSITE" id="PS00066">
    <property type="entry name" value="HMG_COA_REDUCTASE_1"/>
    <property type="match status" value="1"/>
</dbReference>
<dbReference type="Gene3D" id="3.30.70.420">
    <property type="entry name" value="Hydroxymethylglutaryl-CoA reductase, class I/II, NAD/NADP-binding domain"/>
    <property type="match status" value="2"/>
</dbReference>
<dbReference type="EC" id="1.1.1.34" evidence="3"/>
<comment type="pathway">
    <text evidence="1">Metabolic intermediate biosynthesis; (R)-mevalonate biosynthesis; (R)-mevalonate from acetyl-CoA: step 3/3.</text>
</comment>
<dbReference type="InterPro" id="IPR009029">
    <property type="entry name" value="HMG_CoA_Rdtase_sub-bd_dom_sf"/>
</dbReference>
<dbReference type="PANTHER" id="PTHR10572">
    <property type="entry name" value="3-HYDROXY-3-METHYLGLUTARYL-COENZYME A REDUCTASE"/>
    <property type="match status" value="1"/>
</dbReference>
<dbReference type="GO" id="GO:0016126">
    <property type="term" value="P:sterol biosynthetic process"/>
    <property type="evidence" value="ECO:0007669"/>
    <property type="project" value="TreeGrafter"/>
</dbReference>
<dbReference type="GO" id="GO:0008299">
    <property type="term" value="P:isoprenoid biosynthetic process"/>
    <property type="evidence" value="ECO:0007669"/>
    <property type="project" value="InterPro"/>
</dbReference>
<dbReference type="GO" id="GO:0015936">
    <property type="term" value="P:coenzyme A metabolic process"/>
    <property type="evidence" value="ECO:0007669"/>
    <property type="project" value="InterPro"/>
</dbReference>
<evidence type="ECO:0000256" key="2">
    <source>
        <dbReference type="ARBA" id="ARBA00007661"/>
    </source>
</evidence>
<keyword evidence="6" id="KW-0560">Oxidoreductase</keyword>
<organism evidence="7 8">
    <name type="scientific">Toxocara canis</name>
    <name type="common">Canine roundworm</name>
    <dbReference type="NCBI Taxonomy" id="6265"/>
    <lineage>
        <taxon>Eukaryota</taxon>
        <taxon>Metazoa</taxon>
        <taxon>Ecdysozoa</taxon>
        <taxon>Nematoda</taxon>
        <taxon>Chromadorea</taxon>
        <taxon>Rhabditida</taxon>
        <taxon>Spirurina</taxon>
        <taxon>Ascaridomorpha</taxon>
        <taxon>Ascaridoidea</taxon>
        <taxon>Toxocaridae</taxon>
        <taxon>Toxocara</taxon>
    </lineage>
</organism>
<keyword evidence="5" id="KW-0521">NADP</keyword>
<dbReference type="InterPro" id="IPR023074">
    <property type="entry name" value="HMG_CoA_Rdtase_cat_sf"/>
</dbReference>
<dbReference type="STRING" id="6265.A0A0B2VL07"/>
<dbReference type="InterPro" id="IPR002202">
    <property type="entry name" value="HMG_CoA_Rdtase"/>
</dbReference>
<dbReference type="OMA" id="NPENFDT"/>
<gene>
    <name evidence="7" type="primary">HMGCR</name>
    <name evidence="7" type="ORF">Tcan_09517</name>
</gene>
<dbReference type="PANTHER" id="PTHR10572:SF24">
    <property type="entry name" value="3-HYDROXY-3-METHYLGLUTARYL-COENZYME A REDUCTASE"/>
    <property type="match status" value="1"/>
</dbReference>
<reference evidence="7 8" key="1">
    <citation type="submission" date="2014-11" db="EMBL/GenBank/DDBJ databases">
        <title>Genetic blueprint of the zoonotic pathogen Toxocara canis.</title>
        <authorList>
            <person name="Zhu X.-Q."/>
            <person name="Korhonen P.K."/>
            <person name="Cai H."/>
            <person name="Young N.D."/>
            <person name="Nejsum P."/>
            <person name="von Samson-Himmelstjerna G."/>
            <person name="Boag P.R."/>
            <person name="Tan P."/>
            <person name="Li Q."/>
            <person name="Min J."/>
            <person name="Yang Y."/>
            <person name="Wang X."/>
            <person name="Fang X."/>
            <person name="Hall R.S."/>
            <person name="Hofmann A."/>
            <person name="Sternberg P.W."/>
            <person name="Jex A.R."/>
            <person name="Gasser R.B."/>
        </authorList>
    </citation>
    <scope>NUCLEOTIDE SEQUENCE [LARGE SCALE GENOMIC DNA]</scope>
    <source>
        <strain evidence="7">PN_DK_2014</strain>
    </source>
</reference>
<dbReference type="GO" id="GO:0004420">
    <property type="term" value="F:hydroxymethylglutaryl-CoA reductase (NADPH) activity"/>
    <property type="evidence" value="ECO:0007669"/>
    <property type="project" value="UniProtKB-EC"/>
</dbReference>
<comment type="similarity">
    <text evidence="2">Belongs to the HMG-CoA reductase family.</text>
</comment>
<dbReference type="Gene3D" id="1.10.3270.10">
    <property type="entry name" value="HMGR, N-terminal domain"/>
    <property type="match status" value="1"/>
</dbReference>
<evidence type="ECO:0000256" key="4">
    <source>
        <dbReference type="ARBA" id="ARBA00016920"/>
    </source>
</evidence>
<evidence type="ECO:0000256" key="6">
    <source>
        <dbReference type="ARBA" id="ARBA00023002"/>
    </source>
</evidence>
<dbReference type="Gene3D" id="3.90.770.10">
    <property type="entry name" value="3-hydroxy-3-methylglutaryl-coenzyme A Reductase, Chain A, domain 2"/>
    <property type="match status" value="1"/>
</dbReference>
<dbReference type="FunFam" id="3.30.70.420:FF:000001">
    <property type="entry name" value="3-hydroxy-3-methylglutaryl coenzyme A reductase"/>
    <property type="match status" value="1"/>
</dbReference>
<dbReference type="PROSITE" id="PS00318">
    <property type="entry name" value="HMG_COA_REDUCTASE_2"/>
    <property type="match status" value="1"/>
</dbReference>
<evidence type="ECO:0000313" key="7">
    <source>
        <dbReference type="EMBL" id="KHN84186.1"/>
    </source>
</evidence>
<dbReference type="InterPro" id="IPR023076">
    <property type="entry name" value="HMG_CoA_Rdtase_CS"/>
</dbReference>
<dbReference type="InterPro" id="IPR023282">
    <property type="entry name" value="HMG_CoA_Rdtase_N"/>
</dbReference>
<sequence>MMKSLGPNKQRPSLTKDDLRDRLSQIINATVVDDDGKWRARLLDDLLKVIIPEDSVAITEQKIEKPKFVIGVSDSVDDLALSIAEWNDPRTRLGMVSDDSLNDAQSQVDLANLGPLPHSSSERPDNVALNSLIKKLKTTGIAKENFATLDDGEIVQLMNLGHVKQRELESKLGADLMRAVHLRRLHISSSANVHLEDLPFRQFDYSIVSGACCENVIGYVPLPTGIAGPLIVNGRRYFIPLATTEGALVASTNRGCRAVTESGGATVFVYKDAMTRAPVVQLESAAKVLELKRWLEDATNFEELKRAFDATSQYARLERLEADPNGRLLFIRFEAKTGDAMGMNMVSKGVNVVMMTVKKNFPEMKLLSLSGNYCVDKKAGVNVVMMTVKKNFPEMKLLSLSGNYCVDKKACALNWIKGRGKSVVSEAVLPASVVRNVLKTDVDSMCRLAESKLLIGSSMAGTIGGWNAHAANIVAAMFLATGQDAAQVVSSSMCLTSMEKTNSGDLYVSCNMRCLEVGTVGGGTILPAQKTCLEVLGCADASRTNPGGNAKLLAEIICAAVMAGELSLMAAQCSDDLIKSHLRLNRSTRSLCPVDMTAKAAAVSTVRECSSLDHDLGTQLPLSTSRLAISLQSKAISEKTARIEMNCSNIL</sequence>
<dbReference type="InterPro" id="IPR004554">
    <property type="entry name" value="HMG_CoA_Rdtase_eu_arc"/>
</dbReference>
<proteinExistence type="inferred from homology"/>
<evidence type="ECO:0000313" key="8">
    <source>
        <dbReference type="Proteomes" id="UP000031036"/>
    </source>
</evidence>
<dbReference type="PROSITE" id="PS50065">
    <property type="entry name" value="HMG_COA_REDUCTASE_4"/>
    <property type="match status" value="1"/>
</dbReference>
<keyword evidence="8" id="KW-1185">Reference proteome</keyword>
<dbReference type="GO" id="GO:0005789">
    <property type="term" value="C:endoplasmic reticulum membrane"/>
    <property type="evidence" value="ECO:0007669"/>
    <property type="project" value="TreeGrafter"/>
</dbReference>
<dbReference type="Proteomes" id="UP000031036">
    <property type="component" value="Unassembled WGS sequence"/>
</dbReference>
<dbReference type="GO" id="GO:0005778">
    <property type="term" value="C:peroxisomal membrane"/>
    <property type="evidence" value="ECO:0007669"/>
    <property type="project" value="TreeGrafter"/>
</dbReference>
<dbReference type="InterPro" id="IPR009023">
    <property type="entry name" value="HMG_CoA_Rdtase_NAD(P)-bd_sf"/>
</dbReference>
<dbReference type="CDD" id="cd00643">
    <property type="entry name" value="HMG-CoA_reductase_classI"/>
    <property type="match status" value="1"/>
</dbReference>
<protein>
    <recommendedName>
        <fullName evidence="4">3-hydroxy-3-methylglutaryl-coenzyme A reductase</fullName>
        <ecNumber evidence="3">1.1.1.34</ecNumber>
    </recommendedName>
</protein>
<dbReference type="PRINTS" id="PR00071">
    <property type="entry name" value="HMGCOARDTASE"/>
</dbReference>
<dbReference type="EMBL" id="JPKZ01001038">
    <property type="protein sequence ID" value="KHN84186.1"/>
    <property type="molecule type" value="Genomic_DNA"/>
</dbReference>
<accession>A0A0B2VL07</accession>
<evidence type="ECO:0000256" key="1">
    <source>
        <dbReference type="ARBA" id="ARBA00005084"/>
    </source>
</evidence>
<dbReference type="SUPFAM" id="SSF56542">
    <property type="entry name" value="Substrate-binding domain of HMG-CoA reductase"/>
    <property type="match status" value="1"/>
</dbReference>
<comment type="caution">
    <text evidence="7">The sequence shown here is derived from an EMBL/GenBank/DDBJ whole genome shotgun (WGS) entry which is preliminary data.</text>
</comment>
<evidence type="ECO:0000256" key="5">
    <source>
        <dbReference type="ARBA" id="ARBA00022857"/>
    </source>
</evidence>
<dbReference type="AlphaFoldDB" id="A0A0B2VL07"/>